<dbReference type="NCBIfam" id="TIGR03696">
    <property type="entry name" value="Rhs_assc_core"/>
    <property type="match status" value="1"/>
</dbReference>
<dbReference type="InterPro" id="IPR050708">
    <property type="entry name" value="T6SS_VgrG/RHS"/>
</dbReference>
<protein>
    <submittedName>
        <fullName evidence="4">Rhs family protein</fullName>
    </submittedName>
</protein>
<dbReference type="Pfam" id="PF05593">
    <property type="entry name" value="RHS_repeat"/>
    <property type="match status" value="2"/>
</dbReference>
<dbReference type="InterPro" id="IPR056823">
    <property type="entry name" value="TEN-like_YD-shell"/>
</dbReference>
<proteinExistence type="predicted"/>
<feature type="region of interest" description="Disordered" evidence="2">
    <location>
        <begin position="395"/>
        <end position="419"/>
    </location>
</feature>
<sequence length="1654" mass="180244">MNETFTSLSGNFISALSTSTDPRTGQFMVNFPLASLNGNNSLGPELTLSLSYSPLVYGNAGFGTGFSLGITQFNNQTNLLELSNGEKYRVEAGTDTVRNKKLNNFRFAYTNGNDDADGYTIFWKEGKQELLTLTGDGTFVTTLITSPLGHTLTLEWDWSGQYPLLNQVSDESSPLCSVEYGFSEVVMTVWPNTDETYTVTFSLINDSQLDTVTRQVTDDETFTWAFLYDAVDGVQQLLLTGVDYPTGIQDRVEYSQIAGLQYPEAAGISERLPAVLSHTRNPGAGQPETIIYYQYTEQNFLGYNGNFGDWAADSDYLYTTLTDYTYGSTETVSDGDVTVSTTRIYNNYHLQVSEETTRQGITSRTDFTYYAEDGYFIDDQPSQFQLVREKLETWTDGSGNSRTEKTETEFDESGNPVRLLSPDGTETVIIWYAPEGDDGCPAEPYGFTRFVRSRTVTPRLTDYDAPVMMTEYTYKTAADSRHIIQDTVTQSADEVVLQKRRYQYNVTAGDAEYGRMTGLTHEIWSDGEGSESFVTTQVFTTVVGDGVMKQTRSVTGHDSLSVTTSRIQSACSGRLVSVTDAQNVTTTFTWDLAGRLLSLTVAPATDYENTTTWSYAVEDGGPVTTKTDASGNQIRTYFDGTGRSIRVQRFDLDDTQEWFDVLEQRYSALGQLVAGVATDWMTATQDSYVVDVNISYDEWGGISQQTFSDGTQNLQKMDPVALLQRTSMKGSSAAGSLSSGEVTLKFDNSSLLPVTETRTDTSGLVTGERLKEWDGLGRLRTETDELGNQTVRTYDAYGRILTQTQADGSIVTRAYAPHLTGNQVTSISVTGPDTEGKLHTWSLGSQTFDSLGRLLRSISGGRTTTYTYEGACPFPASAVQASGKAVSYTYIPALGNVVSSLTADGVTQTFSYDALTGELLSDQDGNTGNARTWTPSGNLKTETVTLGDDHREAGYSYTLAGEAVTYTDISGKTTQYMHDGFGRVTTLTDDALTVSLEYDALSRLSRQTATDTDMDSSLTTTLKYDDFGREVNRTLTDSSGSTIIVTQGWMKNGLLETRTTVCDGSEIRKETFTYDARNRLTEYSASGSSGPEDAYGHVMSAQTYHFDALSNLHSVTTTLDDGTTDTATYVYGNAADPTQLTSVTHTHSAYPQSITLAYDTDGRMTRDEAGRTLNYDATGRLISVSGEAASGTYGYDALNRLVCQTADGEDTRQLYYRAGELVSEVQQADETRFIRAGHTCFGVDSSGSLTLTGGDQHDSLLWSREAGKAEGEQHVWSPYGCGKDTGQLPGFNGERRDPVSGAYHLGNGYRAYNPVLMRFNCPDSLSPFGAGGINPYTYCEGDPVNHTDPSGHLSWQAITGIVVGSIGLALSVFTAGASLAAAGGVMAALGTASATSLATGTLAIVADVTAIASGAVEESDPEASSVLGWVSMATGLAGLGVSAGRGASKMLGSSRGSYNLNEEMTELSTTVFGRDINITHQGRNVFKNYSGFTDNFRGTGEDAIVTHGNKNGELMINFFDQVTERNGFYELVPDTSAEYISPANFVNQLKTKYSIDLTAKNTMLNLVSCYGKRTAQELANITNRPVRAYSKRKAFTSVLADNKMAALEKPTFIVNTELNKYDPRKLFGKQHRPSKPRVFYPKGIYLPVRLESEI</sequence>
<keyword evidence="1" id="KW-0677">Repeat</keyword>
<name>A0A379XJ90_SALER</name>
<organism evidence="4 5">
    <name type="scientific">Salmonella enterica subsp. arizonae</name>
    <dbReference type="NCBI Taxonomy" id="59203"/>
    <lineage>
        <taxon>Bacteria</taxon>
        <taxon>Pseudomonadati</taxon>
        <taxon>Pseudomonadota</taxon>
        <taxon>Gammaproteobacteria</taxon>
        <taxon>Enterobacterales</taxon>
        <taxon>Enterobacteriaceae</taxon>
        <taxon>Salmonella</taxon>
    </lineage>
</organism>
<gene>
    <name evidence="4" type="primary">wapA</name>
    <name evidence="4" type="ORF">NCTC7295_05687</name>
</gene>
<dbReference type="Proteomes" id="UP000254124">
    <property type="component" value="Unassembled WGS sequence"/>
</dbReference>
<reference evidence="4 5" key="1">
    <citation type="submission" date="2018-06" db="EMBL/GenBank/DDBJ databases">
        <authorList>
            <consortium name="Pathogen Informatics"/>
            <person name="Doyle S."/>
        </authorList>
    </citation>
    <scope>NUCLEOTIDE SEQUENCE [LARGE SCALE GENOMIC DNA]</scope>
    <source>
        <strain evidence="4 5">NCTC7295</strain>
    </source>
</reference>
<dbReference type="InterPro" id="IPR031325">
    <property type="entry name" value="RHS_repeat"/>
</dbReference>
<evidence type="ECO:0000256" key="2">
    <source>
        <dbReference type="SAM" id="MobiDB-lite"/>
    </source>
</evidence>
<dbReference type="PANTHER" id="PTHR32305:SF15">
    <property type="entry name" value="PROTEIN RHSA-RELATED"/>
    <property type="match status" value="1"/>
</dbReference>
<dbReference type="EMBL" id="UGWZ01000002">
    <property type="protein sequence ID" value="SUH95466.1"/>
    <property type="molecule type" value="Genomic_DNA"/>
</dbReference>
<dbReference type="Pfam" id="PF25023">
    <property type="entry name" value="TEN_YD-shell"/>
    <property type="match status" value="1"/>
</dbReference>
<evidence type="ECO:0000313" key="5">
    <source>
        <dbReference type="Proteomes" id="UP000254124"/>
    </source>
</evidence>
<dbReference type="SUPFAM" id="SSF56399">
    <property type="entry name" value="ADP-ribosylation"/>
    <property type="match status" value="1"/>
</dbReference>
<dbReference type="NCBIfam" id="TIGR01643">
    <property type="entry name" value="YD_repeat_2x"/>
    <property type="match status" value="3"/>
</dbReference>
<dbReference type="PANTHER" id="PTHR32305">
    <property type="match status" value="1"/>
</dbReference>
<accession>A0A379XJ90</accession>
<evidence type="ECO:0000313" key="4">
    <source>
        <dbReference type="EMBL" id="SUH95466.1"/>
    </source>
</evidence>
<dbReference type="InterPro" id="IPR022385">
    <property type="entry name" value="Rhs_assc_core"/>
</dbReference>
<dbReference type="InterPro" id="IPR006530">
    <property type="entry name" value="YD"/>
</dbReference>
<dbReference type="Gene3D" id="2.180.10.10">
    <property type="entry name" value="RHS repeat-associated core"/>
    <property type="match status" value="2"/>
</dbReference>
<evidence type="ECO:0000259" key="3">
    <source>
        <dbReference type="Pfam" id="PF25023"/>
    </source>
</evidence>
<feature type="domain" description="Teneurin-like YD-shell" evidence="3">
    <location>
        <begin position="1014"/>
        <end position="1219"/>
    </location>
</feature>
<evidence type="ECO:0000256" key="1">
    <source>
        <dbReference type="ARBA" id="ARBA00022737"/>
    </source>
</evidence>